<name>A0A4P8IWX7_9BURK</name>
<dbReference type="KEGG" id="tvl:FAZ95_32765"/>
<keyword evidence="3" id="KW-1185">Reference proteome</keyword>
<dbReference type="OrthoDB" id="9128660at2"/>
<dbReference type="EMBL" id="CP040078">
    <property type="protein sequence ID" value="QCP53782.1"/>
    <property type="molecule type" value="Genomic_DNA"/>
</dbReference>
<evidence type="ECO:0000313" key="3">
    <source>
        <dbReference type="Proteomes" id="UP000298656"/>
    </source>
</evidence>
<feature type="region of interest" description="Disordered" evidence="1">
    <location>
        <begin position="111"/>
        <end position="130"/>
    </location>
</feature>
<reference evidence="2 3" key="1">
    <citation type="submission" date="2019-05" db="EMBL/GenBank/DDBJ databases">
        <title>Burkholderia sp. DHOD12, isolated from subtropical forest soil.</title>
        <authorList>
            <person name="Gao Z.-H."/>
            <person name="Qiu L.-H."/>
        </authorList>
    </citation>
    <scope>NUCLEOTIDE SEQUENCE [LARGE SCALE GENOMIC DNA]</scope>
    <source>
        <strain evidence="2 3">DHOD12</strain>
    </source>
</reference>
<organism evidence="2 3">
    <name type="scientific">Trinickia violacea</name>
    <dbReference type="NCBI Taxonomy" id="2571746"/>
    <lineage>
        <taxon>Bacteria</taxon>
        <taxon>Pseudomonadati</taxon>
        <taxon>Pseudomonadota</taxon>
        <taxon>Betaproteobacteria</taxon>
        <taxon>Burkholderiales</taxon>
        <taxon>Burkholderiaceae</taxon>
        <taxon>Trinickia</taxon>
    </lineage>
</organism>
<gene>
    <name evidence="2" type="ORF">FAZ95_32765</name>
</gene>
<proteinExistence type="predicted"/>
<evidence type="ECO:0000313" key="2">
    <source>
        <dbReference type="EMBL" id="QCP53782.1"/>
    </source>
</evidence>
<dbReference type="AlphaFoldDB" id="A0A4P8IWX7"/>
<dbReference type="Proteomes" id="UP000298656">
    <property type="component" value="Chromosome 2"/>
</dbReference>
<evidence type="ECO:0008006" key="4">
    <source>
        <dbReference type="Google" id="ProtNLM"/>
    </source>
</evidence>
<protein>
    <recommendedName>
        <fullName evidence="4">Tetratricopeptide repeat protein</fullName>
    </recommendedName>
</protein>
<accession>A0A4P8IWX7</accession>
<evidence type="ECO:0000256" key="1">
    <source>
        <dbReference type="SAM" id="MobiDB-lite"/>
    </source>
</evidence>
<sequence length="130" mass="13823">MAAAAPESADHRGKAVPRDLQSIQASLQKNDLTGARAALNDVIAAQPDNPDAQRIRQELQTREQARDASLRIARGCAQQGQWTCVWHNAGDALSADSSSAEAKSLVVRSIRESGWGKAPPAPSSDQPNSQ</sequence>